<protein>
    <submittedName>
        <fullName evidence="1">Uncharacterized protein</fullName>
    </submittedName>
</protein>
<sequence>MAHDVRPAPPDALTDRDPVDQIAAMRSMMWGRQLLFDSGYTASGASKRYSPDEPYQSGKEPANSKYIYKVLSGETVLRPGPRGKHNYDIVADVDSDPALKRAKAWFSYPLLSVVDPTVSLAKVRAILHDLAPWFAKEFFFSRPLDQSLDPFWTRRSTDVTHAVKGVNYYEPEVETGRLTAPSDPHGTELIRFVALWCLYREAKLVGDARATAIAHWAIWDAHDRVCIHPTFAHVFQPYLTLVQRLEPESIRALSPVWPPEGESSVNMRPLRIYRLYPQMDTDELRARNLRSGFADVWDTW</sequence>
<evidence type="ECO:0000313" key="2">
    <source>
        <dbReference type="Proteomes" id="UP001558850"/>
    </source>
</evidence>
<organism evidence="1 2">
    <name type="scientific">Paraburkholderia phymatum</name>
    <dbReference type="NCBI Taxonomy" id="148447"/>
    <lineage>
        <taxon>Bacteria</taxon>
        <taxon>Pseudomonadati</taxon>
        <taxon>Pseudomonadota</taxon>
        <taxon>Betaproteobacteria</taxon>
        <taxon>Burkholderiales</taxon>
        <taxon>Burkholderiaceae</taxon>
        <taxon>Paraburkholderia</taxon>
    </lineage>
</organism>
<evidence type="ECO:0000313" key="1">
    <source>
        <dbReference type="EMBL" id="MEX3932086.1"/>
    </source>
</evidence>
<comment type="caution">
    <text evidence="1">The sequence shown here is derived from an EMBL/GenBank/DDBJ whole genome shotgun (WGS) entry which is preliminary data.</text>
</comment>
<reference evidence="1" key="1">
    <citation type="submission" date="2024-07" db="EMBL/GenBank/DDBJ databases">
        <title>A survey of Mimosa microsymbionts across Brazilian biomes reveals a high diversity of Paraburkholderia nodulating endemic species, but also that Cupriavidus is common as a symbiont of widespread species.</title>
        <authorList>
            <person name="Rouws L."/>
            <person name="Barauna A."/>
            <person name="Beukes C."/>
            <person name="Rouws J.R.C."/>
            <person name="De Faria S.M."/>
            <person name="Gross E."/>
            <person name="Bueno Dos Reis Junior F."/>
            <person name="Simon M.F."/>
            <person name="Maluk M."/>
            <person name="Odee D.W."/>
            <person name="Kenicer G."/>
            <person name="Young J.P.W."/>
            <person name="Reis V.M."/>
            <person name="Zilli J."/>
            <person name="James E.K."/>
        </authorList>
    </citation>
    <scope>NUCLEOTIDE SEQUENCE</scope>
    <source>
        <strain evidence="1">EG181B</strain>
    </source>
</reference>
<dbReference type="EMBL" id="JBFRCH010000004">
    <property type="protein sequence ID" value="MEX3932086.1"/>
    <property type="molecule type" value="Genomic_DNA"/>
</dbReference>
<accession>A0ACC6TXE0</accession>
<gene>
    <name evidence="1" type="ORF">AB4Y32_09795</name>
</gene>
<proteinExistence type="predicted"/>
<dbReference type="Proteomes" id="UP001558850">
    <property type="component" value="Unassembled WGS sequence"/>
</dbReference>
<keyword evidence="2" id="KW-1185">Reference proteome</keyword>
<name>A0ACC6TXE0_9BURK</name>